<dbReference type="FunFam" id="3.20.20.70:FF:000010">
    <property type="entry name" value="2-isopropylmalate synthase"/>
    <property type="match status" value="1"/>
</dbReference>
<dbReference type="RefSeq" id="WP_111324318.1">
    <property type="nucleotide sequence ID" value="NZ_BIFX01000001.1"/>
</dbReference>
<evidence type="ECO:0000256" key="8">
    <source>
        <dbReference type="ARBA" id="ARBA00023304"/>
    </source>
</evidence>
<comment type="pathway">
    <text evidence="1">Amino-acid biosynthesis; L-leucine biosynthesis; L-leucine from 3-methyl-2-oxobutanoate: step 1/4.</text>
</comment>
<sequence length="404" mass="44316">MTTEPRIIKFYETTLRDGEQTPGVNYFPGEKLVIALALEEMGFDTLDCGFPISSPGEFEAVHLIATKVQKSEVCAIARANLDDIDCAWNAVKRAAKPAIQPFISTSPLHREIKLGKSRKEVLELARVAVAHGRQYTENIDFALEDTTRTEQDFVLEICEALVKEGVRFVTLCDTVGYALPWEFGQLVASVKREFPTLRISAHCHDDLGMAVANAMEALRNGAERVDSCINGLGERAGNAASEEVIMAIRTRSADLGMDVHIDTTKIASVSRLVAKYSGMQPQWTKAVVGRNAFSHGGGIHQDGVLKDARTYEIMTPESVGLSANERRISMGKLSGRAALAHQLRELGYELEQAQLQRAFEMAKLLLGKKKTLEELDMRYIAETALGRTAASATVQSSLNVETAD</sequence>
<dbReference type="PROSITE" id="PS00816">
    <property type="entry name" value="AIPM_HOMOCIT_SYNTH_2"/>
    <property type="match status" value="1"/>
</dbReference>
<dbReference type="OrthoDB" id="9804858at2"/>
<dbReference type="PANTHER" id="PTHR10277:SF9">
    <property type="entry name" value="2-ISOPROPYLMALATE SYNTHASE 1, CHLOROPLASTIC-RELATED"/>
    <property type="match status" value="1"/>
</dbReference>
<dbReference type="Pfam" id="PF00682">
    <property type="entry name" value="HMGL-like"/>
    <property type="match status" value="1"/>
</dbReference>
<dbReference type="FunFam" id="1.10.238.260:FF:000001">
    <property type="entry name" value="2-isopropylmalate synthase"/>
    <property type="match status" value="1"/>
</dbReference>
<dbReference type="AlphaFoldDB" id="A0A326U454"/>
<dbReference type="InterPro" id="IPR050073">
    <property type="entry name" value="2-IPM_HCS-like"/>
</dbReference>
<dbReference type="InterPro" id="IPR000891">
    <property type="entry name" value="PYR_CT"/>
</dbReference>
<dbReference type="PROSITE" id="PS50991">
    <property type="entry name" value="PYR_CT"/>
    <property type="match status" value="1"/>
</dbReference>
<protein>
    <recommendedName>
        <fullName evidence="3">2-isopropylmalate synthase</fullName>
        <ecNumber evidence="3">2.3.3.13</ecNumber>
    </recommendedName>
</protein>
<gene>
    <name evidence="11" type="ORF">EI42_03982</name>
</gene>
<dbReference type="GO" id="GO:0003852">
    <property type="term" value="F:2-isopropylmalate synthase activity"/>
    <property type="evidence" value="ECO:0007669"/>
    <property type="project" value="UniProtKB-EC"/>
</dbReference>
<proteinExistence type="inferred from homology"/>
<dbReference type="EC" id="2.3.3.13" evidence="3"/>
<evidence type="ECO:0000313" key="12">
    <source>
        <dbReference type="Proteomes" id="UP000248806"/>
    </source>
</evidence>
<evidence type="ECO:0000256" key="2">
    <source>
        <dbReference type="ARBA" id="ARBA00009396"/>
    </source>
</evidence>
<evidence type="ECO:0000256" key="1">
    <source>
        <dbReference type="ARBA" id="ARBA00004689"/>
    </source>
</evidence>
<reference evidence="11 12" key="1">
    <citation type="submission" date="2018-06" db="EMBL/GenBank/DDBJ databases">
        <title>Genomic Encyclopedia of Archaeal and Bacterial Type Strains, Phase II (KMG-II): from individual species to whole genera.</title>
        <authorList>
            <person name="Goeker M."/>
        </authorList>
    </citation>
    <scope>NUCLEOTIDE SEQUENCE [LARGE SCALE GENOMIC DNA]</scope>
    <source>
        <strain evidence="11 12">ATCC BAA-1881</strain>
    </source>
</reference>
<dbReference type="InterPro" id="IPR002034">
    <property type="entry name" value="AIPM/Hcit_synth_CS"/>
</dbReference>
<evidence type="ECO:0000313" key="11">
    <source>
        <dbReference type="EMBL" id="PZW26401.1"/>
    </source>
</evidence>
<dbReference type="InterPro" id="IPR013785">
    <property type="entry name" value="Aldolase_TIM"/>
</dbReference>
<dbReference type="PROSITE" id="PS00815">
    <property type="entry name" value="AIPM_HOMOCIT_SYNTH_1"/>
    <property type="match status" value="1"/>
</dbReference>
<evidence type="ECO:0000256" key="6">
    <source>
        <dbReference type="ARBA" id="ARBA00022679"/>
    </source>
</evidence>
<keyword evidence="6 9" id="KW-0808">Transferase</keyword>
<comment type="similarity">
    <text evidence="2">Belongs to the alpha-IPM synthase/homocitrate synthase family. LeuA type 1 subfamily.</text>
</comment>
<dbReference type="CDD" id="cd07940">
    <property type="entry name" value="DRE_TIM_IPMS"/>
    <property type="match status" value="1"/>
</dbReference>
<dbReference type="Gene3D" id="1.10.238.260">
    <property type="match status" value="1"/>
</dbReference>
<dbReference type="InterPro" id="IPR054691">
    <property type="entry name" value="LeuA/HCS_post-cat"/>
</dbReference>
<evidence type="ECO:0000256" key="7">
    <source>
        <dbReference type="ARBA" id="ARBA00023211"/>
    </source>
</evidence>
<accession>A0A326U454</accession>
<dbReference type="EMBL" id="QKUF01000015">
    <property type="protein sequence ID" value="PZW26401.1"/>
    <property type="molecule type" value="Genomic_DNA"/>
</dbReference>
<dbReference type="PANTHER" id="PTHR10277">
    <property type="entry name" value="HOMOCITRATE SYNTHASE-RELATED"/>
    <property type="match status" value="1"/>
</dbReference>
<comment type="caution">
    <text evidence="11">The sequence shown here is derived from an EMBL/GenBank/DDBJ whole genome shotgun (WGS) entry which is preliminary data.</text>
</comment>
<evidence type="ECO:0000256" key="4">
    <source>
        <dbReference type="ARBA" id="ARBA00022430"/>
    </source>
</evidence>
<dbReference type="Proteomes" id="UP000248806">
    <property type="component" value="Unassembled WGS sequence"/>
</dbReference>
<dbReference type="GO" id="GO:0009098">
    <property type="term" value="P:L-leucine biosynthetic process"/>
    <property type="evidence" value="ECO:0007669"/>
    <property type="project" value="UniProtKB-KW"/>
</dbReference>
<dbReference type="SUPFAM" id="SSF51569">
    <property type="entry name" value="Aldolase"/>
    <property type="match status" value="1"/>
</dbReference>
<evidence type="ECO:0000256" key="9">
    <source>
        <dbReference type="RuleBase" id="RU003523"/>
    </source>
</evidence>
<dbReference type="Pfam" id="PF22617">
    <property type="entry name" value="HCS_D2"/>
    <property type="match status" value="1"/>
</dbReference>
<evidence type="ECO:0000256" key="3">
    <source>
        <dbReference type="ARBA" id="ARBA00012973"/>
    </source>
</evidence>
<feature type="domain" description="Pyruvate carboxyltransferase" evidence="10">
    <location>
        <begin position="8"/>
        <end position="267"/>
    </location>
</feature>
<name>A0A326U454_THEHA</name>
<evidence type="ECO:0000256" key="5">
    <source>
        <dbReference type="ARBA" id="ARBA00022605"/>
    </source>
</evidence>
<keyword evidence="8" id="KW-0100">Branched-chain amino acid biosynthesis</keyword>
<keyword evidence="4" id="KW-0432">Leucine biosynthesis</keyword>
<keyword evidence="12" id="KW-1185">Reference proteome</keyword>
<organism evidence="11 12">
    <name type="scientific">Thermosporothrix hazakensis</name>
    <dbReference type="NCBI Taxonomy" id="644383"/>
    <lineage>
        <taxon>Bacteria</taxon>
        <taxon>Bacillati</taxon>
        <taxon>Chloroflexota</taxon>
        <taxon>Ktedonobacteria</taxon>
        <taxon>Ktedonobacterales</taxon>
        <taxon>Thermosporotrichaceae</taxon>
        <taxon>Thermosporothrix</taxon>
    </lineage>
</organism>
<keyword evidence="7" id="KW-0464">Manganese</keyword>
<keyword evidence="5" id="KW-0028">Amino-acid biosynthesis</keyword>
<evidence type="ECO:0000259" key="10">
    <source>
        <dbReference type="PROSITE" id="PS50991"/>
    </source>
</evidence>
<dbReference type="Gene3D" id="3.20.20.70">
    <property type="entry name" value="Aldolase class I"/>
    <property type="match status" value="1"/>
</dbReference>